<dbReference type="Proteomes" id="UP000257039">
    <property type="component" value="Unassembled WGS sequence"/>
</dbReference>
<evidence type="ECO:0000313" key="2">
    <source>
        <dbReference type="EMBL" id="RDH46151.1"/>
    </source>
</evidence>
<gene>
    <name evidence="2" type="ORF">B9G39_23370</name>
</gene>
<proteinExistence type="predicted"/>
<organism evidence="2 3">
    <name type="scientific">Zooshikella ganghwensis</name>
    <dbReference type="NCBI Taxonomy" id="202772"/>
    <lineage>
        <taxon>Bacteria</taxon>
        <taxon>Pseudomonadati</taxon>
        <taxon>Pseudomonadota</taxon>
        <taxon>Gammaproteobacteria</taxon>
        <taxon>Oceanospirillales</taxon>
        <taxon>Zooshikellaceae</taxon>
        <taxon>Zooshikella</taxon>
    </lineage>
</organism>
<accession>A0A4V1IP65</accession>
<feature type="signal peptide" evidence="1">
    <location>
        <begin position="1"/>
        <end position="21"/>
    </location>
</feature>
<reference evidence="2 3" key="1">
    <citation type="submission" date="2017-04" db="EMBL/GenBank/DDBJ databases">
        <title>Draft genome sequence of Zooshikella ganghwensis VG4 isolated from Red Sea sediments.</title>
        <authorList>
            <person name="Rehman Z."/>
            <person name="Alam I."/>
            <person name="Kamau A."/>
            <person name="Bajic V."/>
            <person name="Leiknes T."/>
        </authorList>
    </citation>
    <scope>NUCLEOTIDE SEQUENCE [LARGE SCALE GENOMIC DNA]</scope>
    <source>
        <strain evidence="2 3">VG4</strain>
    </source>
</reference>
<evidence type="ECO:0000313" key="3">
    <source>
        <dbReference type="Proteomes" id="UP000257039"/>
    </source>
</evidence>
<dbReference type="AlphaFoldDB" id="A0A4V1IP65"/>
<keyword evidence="1" id="KW-0732">Signal</keyword>
<name>A0A4V1IP65_9GAMM</name>
<protein>
    <recommendedName>
        <fullName evidence="4">DUF2846 domain-containing protein</fullName>
    </recommendedName>
</protein>
<comment type="caution">
    <text evidence="2">The sequence shown here is derived from an EMBL/GenBank/DDBJ whole genome shotgun (WGS) entry which is preliminary data.</text>
</comment>
<dbReference type="EMBL" id="NDXW01000001">
    <property type="protein sequence ID" value="RDH46151.1"/>
    <property type="molecule type" value="Genomic_DNA"/>
</dbReference>
<evidence type="ECO:0008006" key="4">
    <source>
        <dbReference type="Google" id="ProtNLM"/>
    </source>
</evidence>
<evidence type="ECO:0000256" key="1">
    <source>
        <dbReference type="SAM" id="SignalP"/>
    </source>
</evidence>
<keyword evidence="3" id="KW-1185">Reference proteome</keyword>
<feature type="chain" id="PRO_5020875180" description="DUF2846 domain-containing protein" evidence="1">
    <location>
        <begin position="22"/>
        <end position="157"/>
    </location>
</feature>
<dbReference type="PROSITE" id="PS51257">
    <property type="entry name" value="PROKAR_LIPOPROTEIN"/>
    <property type="match status" value="1"/>
</dbReference>
<sequence>MKYVIKSVICTVLLLSGCTTLVFDSSRSDSELAMVVLYRPVSDAIPERSALFLWDEKPVTTLAAGYFTVFTTKFGQHTVSHSWPHWFMDSPDMQDELSMTVNVKANQVNYIRMDNSTFLDGNWLTLKTEINRQTVEEAKPAIAGCQYQVASKYVPQQ</sequence>